<evidence type="ECO:0000256" key="2">
    <source>
        <dbReference type="SAM" id="MobiDB-lite"/>
    </source>
</evidence>
<feature type="region of interest" description="Disordered" evidence="2">
    <location>
        <begin position="584"/>
        <end position="642"/>
    </location>
</feature>
<feature type="compositionally biased region" description="Polar residues" evidence="2">
    <location>
        <begin position="633"/>
        <end position="642"/>
    </location>
</feature>
<dbReference type="Pfam" id="PF26086">
    <property type="entry name" value="Niban2"/>
    <property type="match status" value="1"/>
</dbReference>
<dbReference type="RefSeq" id="XP_029930739.1">
    <property type="nucleotide sequence ID" value="XM_030074879.1"/>
</dbReference>
<sequence>MGASSSGLLDEAKVSHIRGLTESTLQGFSVFYQQQYSAAHITHLHQEVEPKKEGRGLLMTQRPCHTPKDVLYQGSVQVSCWEELGRRGKERHVVLRGDYSLEIHDSMETFSHGAVAKLVLQPAGGAVLTTEEESRLLLEQTCPGLLNGVKGDSSSVVSSPGVFPVFLHLPYTGHTCFLFTQEEQRHHFLSALKTCMRHQNLDPWRDPPYEGQAFIRALRLYQQDRGHYEFWEMLLGPEEKVLASQVMKQVLPWLQSQLQSRVKGKKTERMRQWMATVQATYSLVLEQVTDGLEALKGPCRQTASANQAVIRSNLDQITVCHRFLEDKLRASICRPAQKLCGESVAPCLSSILEAVAECVSAGMQDMQCTLHIQMDTAFTHTHGDMEGLEKALSSLRFTSLDHCYRLVENLTEKLQGLKQRFRFSGAERLVHSVQLEMEQLLDSAVYTAELILQAARRQPSHISTNMERAKHRVLKQLDHDSRLVQKRLYQETLLQITLPAFTREMDSTWKPELQQFEQYIFSDYSSFILVQNVYDDILRDILNKETERVVQEAASLQGSHLLLDCSDLAISQYSLLGQMPPCSAHDSPAVHTQASSSMVPDEHGESASLLDGGAPSGMVDFCPQSDPKPDPNPESNPTSSELSAALQAPIITVTHDESAPTDTCEASNSEAANLHVCGSTDPPTLPECAGSDLVSPNSSVTPPLSVPPYPTAPSESTIQGDPSADLITSDVPPQVTSHLNCFFPLAPPPCADAPITTSLTSLCQAVCCNSTVPPTGPTMLQQASDRAVYLRGGWTEDMKVERVKEERQAAEEMKEEEEKIGKREGNENNIKVERVKEEGEATEKNKEEKMGEVGEEEREAGIEEEEKRERMQREHLGLAQSGSYHNCRSSEAAMETQSTERGEERGEHEEEDGKLEGKKEGKVAEEERGTQEEEGLQSPQPMACQPQNESAMPLDSVVVIRGLVTEVIEVETLVSPAP</sequence>
<feature type="domain" description="Niban 1/2/3" evidence="3">
    <location>
        <begin position="338"/>
        <end position="499"/>
    </location>
</feature>
<feature type="compositionally biased region" description="Polar residues" evidence="2">
    <location>
        <begin position="880"/>
        <end position="897"/>
    </location>
</feature>
<protein>
    <submittedName>
        <fullName evidence="4">Protein Niban-like</fullName>
    </submittedName>
</protein>
<dbReference type="Ensembl" id="ENSMMDT00005050047.1">
    <property type="protein sequence ID" value="ENSMMDP00005049089.1"/>
    <property type="gene ID" value="ENSMMDG00005022316.1"/>
</dbReference>
<feature type="compositionally biased region" description="Basic and acidic residues" evidence="2">
    <location>
        <begin position="809"/>
        <end position="852"/>
    </location>
</feature>
<dbReference type="InterPro" id="IPR026088">
    <property type="entry name" value="Niban-like"/>
</dbReference>
<keyword evidence="5" id="KW-1185">Reference proteome</keyword>
<feature type="compositionally biased region" description="Basic and acidic residues" evidence="2">
    <location>
        <begin position="914"/>
        <end position="931"/>
    </location>
</feature>
<dbReference type="PANTHER" id="PTHR14392:SF3">
    <property type="entry name" value="PROTEIN NIBAN 1"/>
    <property type="match status" value="1"/>
</dbReference>
<organism evidence="4 5">
    <name type="scientific">Myripristis murdjan</name>
    <name type="common">pinecone soldierfish</name>
    <dbReference type="NCBI Taxonomy" id="586833"/>
    <lineage>
        <taxon>Eukaryota</taxon>
        <taxon>Metazoa</taxon>
        <taxon>Chordata</taxon>
        <taxon>Craniata</taxon>
        <taxon>Vertebrata</taxon>
        <taxon>Euteleostomi</taxon>
        <taxon>Actinopterygii</taxon>
        <taxon>Neopterygii</taxon>
        <taxon>Teleostei</taxon>
        <taxon>Neoteleostei</taxon>
        <taxon>Acanthomorphata</taxon>
        <taxon>Holocentriformes</taxon>
        <taxon>Holocentridae</taxon>
        <taxon>Myripristis</taxon>
    </lineage>
</organism>
<accession>A0A668AM63</accession>
<proteinExistence type="inferred from homology"/>
<feature type="region of interest" description="Disordered" evidence="2">
    <location>
        <begin position="688"/>
        <end position="731"/>
    </location>
</feature>
<dbReference type="InterPro" id="IPR059060">
    <property type="entry name" value="Niban_1/2/3_dom"/>
</dbReference>
<reference evidence="4" key="1">
    <citation type="submission" date="2019-06" db="EMBL/GenBank/DDBJ databases">
        <authorList>
            <consortium name="Wellcome Sanger Institute Data Sharing"/>
        </authorList>
    </citation>
    <scope>NUCLEOTIDE SEQUENCE [LARGE SCALE GENOMIC DNA]</scope>
</reference>
<dbReference type="AlphaFoldDB" id="A0A668AM63"/>
<reference evidence="4" key="3">
    <citation type="submission" date="2025-09" db="UniProtKB">
        <authorList>
            <consortium name="Ensembl"/>
        </authorList>
    </citation>
    <scope>IDENTIFICATION</scope>
</reference>
<dbReference type="RefSeq" id="XP_029930738.1">
    <property type="nucleotide sequence ID" value="XM_030074878.1"/>
</dbReference>
<evidence type="ECO:0000256" key="1">
    <source>
        <dbReference type="ARBA" id="ARBA00010251"/>
    </source>
</evidence>
<feature type="compositionally biased region" description="Basic and acidic residues" evidence="2">
    <location>
        <begin position="898"/>
        <end position="908"/>
    </location>
</feature>
<dbReference type="Pfam" id="PF26089">
    <property type="entry name" value="PH_Niban2"/>
    <property type="match status" value="1"/>
</dbReference>
<comment type="similarity">
    <text evidence="1">Belongs to the Niban family.</text>
</comment>
<evidence type="ECO:0000313" key="5">
    <source>
        <dbReference type="Proteomes" id="UP000472263"/>
    </source>
</evidence>
<dbReference type="InParanoid" id="A0A668AM63"/>
<dbReference type="GeneID" id="115375474"/>
<feature type="region of interest" description="Disordered" evidence="2">
    <location>
        <begin position="809"/>
        <end position="949"/>
    </location>
</feature>
<name>A0A668AM63_9TELE</name>
<dbReference type="Proteomes" id="UP000472263">
    <property type="component" value="Chromosome 17"/>
</dbReference>
<evidence type="ECO:0000259" key="3">
    <source>
        <dbReference type="Pfam" id="PF26086"/>
    </source>
</evidence>
<dbReference type="GeneTree" id="ENSGT00940000154149"/>
<feature type="compositionally biased region" description="Basic and acidic residues" evidence="2">
    <location>
        <begin position="859"/>
        <end position="876"/>
    </location>
</feature>
<dbReference type="OrthoDB" id="8436080at2759"/>
<evidence type="ECO:0000313" key="4">
    <source>
        <dbReference type="Ensembl" id="ENSMMDP00005049089.1"/>
    </source>
</evidence>
<feature type="compositionally biased region" description="Polar residues" evidence="2">
    <location>
        <begin position="937"/>
        <end position="949"/>
    </location>
</feature>
<gene>
    <name evidence="4" type="primary">LOC115375474</name>
</gene>
<reference evidence="4" key="2">
    <citation type="submission" date="2025-08" db="UniProtKB">
        <authorList>
            <consortium name="Ensembl"/>
        </authorList>
    </citation>
    <scope>IDENTIFICATION</scope>
</reference>
<dbReference type="PANTHER" id="PTHR14392">
    <property type="entry name" value="NIBAN FAMILY MEMBER"/>
    <property type="match status" value="1"/>
</dbReference>